<proteinExistence type="predicted"/>
<keyword evidence="3" id="KW-1185">Reference proteome</keyword>
<reference evidence="3" key="1">
    <citation type="submission" date="2015-09" db="EMBL/GenBank/DDBJ databases">
        <authorList>
            <person name="Bertelli C."/>
        </authorList>
    </citation>
    <scope>NUCLEOTIDE SEQUENCE [LARGE SCALE GENOMIC DNA]</scope>
    <source>
        <strain evidence="3">KNic</strain>
    </source>
</reference>
<protein>
    <submittedName>
        <fullName evidence="2">Uncharacterized protein</fullName>
    </submittedName>
</protein>
<name>A0A0U5EPX3_9BACT</name>
<evidence type="ECO:0000313" key="2">
    <source>
        <dbReference type="EMBL" id="CUI16160.1"/>
    </source>
</evidence>
<gene>
    <name evidence="2" type="ORF">PNK_0532</name>
</gene>
<accession>A0A0U5EPX3</accession>
<dbReference type="Proteomes" id="UP000069902">
    <property type="component" value="Chromosome cPNK"/>
</dbReference>
<dbReference type="PATRIC" id="fig|389348.3.peg.586"/>
<dbReference type="AlphaFoldDB" id="A0A0U5EPX3"/>
<dbReference type="InParanoid" id="A0A0U5EPX3"/>
<feature type="coiled-coil region" evidence="1">
    <location>
        <begin position="18"/>
        <end position="81"/>
    </location>
</feature>
<evidence type="ECO:0000256" key="1">
    <source>
        <dbReference type="SAM" id="Coils"/>
    </source>
</evidence>
<dbReference type="EMBL" id="LN879502">
    <property type="protein sequence ID" value="CUI16160.1"/>
    <property type="molecule type" value="Genomic_DNA"/>
</dbReference>
<dbReference type="RefSeq" id="WP_032125113.1">
    <property type="nucleotide sequence ID" value="NZ_LN879502.1"/>
</dbReference>
<dbReference type="KEGG" id="pnl:PNK_0532"/>
<keyword evidence="1" id="KW-0175">Coiled coil</keyword>
<sequence>MSLEQNLEEKFQTTQLKMQELTIGMEKLELEYQTLLEDLGLTSDQLQDYATNPDNFSQPIWEQLQNEKKQLDEKLNLNLNNVRDPLKVKKALADRGHIQQHWIFVR</sequence>
<evidence type="ECO:0000313" key="3">
    <source>
        <dbReference type="Proteomes" id="UP000069902"/>
    </source>
</evidence>
<organism evidence="2 3">
    <name type="scientific">Candidatus Protochlamydia naegleriophila</name>
    <dbReference type="NCBI Taxonomy" id="389348"/>
    <lineage>
        <taxon>Bacteria</taxon>
        <taxon>Pseudomonadati</taxon>
        <taxon>Chlamydiota</taxon>
        <taxon>Chlamydiia</taxon>
        <taxon>Parachlamydiales</taxon>
        <taxon>Parachlamydiaceae</taxon>
        <taxon>Candidatus Protochlamydia</taxon>
    </lineage>
</organism>